<evidence type="ECO:0000313" key="12">
    <source>
        <dbReference type="EMBL" id="MFB5191292.1"/>
    </source>
</evidence>
<dbReference type="NCBIfam" id="TIGR02395">
    <property type="entry name" value="rpoN_sigma"/>
    <property type="match status" value="1"/>
</dbReference>
<dbReference type="PROSITE" id="PS00718">
    <property type="entry name" value="SIGMA54_2"/>
    <property type="match status" value="1"/>
</dbReference>
<dbReference type="PIRSF" id="PIRSF000774">
    <property type="entry name" value="RpoN"/>
    <property type="match status" value="1"/>
</dbReference>
<dbReference type="PROSITE" id="PS00717">
    <property type="entry name" value="SIGMA54_1"/>
    <property type="match status" value="1"/>
</dbReference>
<reference evidence="12 13" key="1">
    <citation type="journal article" date="2024" name="Int. J. Mol. Sci.">
        <title>Exploration of Alicyclobacillus spp. Genome in Search of Antibiotic Resistance.</title>
        <authorList>
            <person name="Bucka-Kolendo J."/>
            <person name="Kiousi D.E."/>
            <person name="Dekowska A."/>
            <person name="Mikolajczuk-Szczyrba A."/>
            <person name="Karadedos D.M."/>
            <person name="Michael P."/>
            <person name="Galanis A."/>
            <person name="Sokolowska B."/>
        </authorList>
    </citation>
    <scope>NUCLEOTIDE SEQUENCE [LARGE SCALE GENOMIC DNA]</scope>
    <source>
        <strain evidence="12 13">KKP 3000</strain>
    </source>
</reference>
<evidence type="ECO:0000256" key="2">
    <source>
        <dbReference type="ARBA" id="ARBA00022478"/>
    </source>
</evidence>
<keyword evidence="13" id="KW-1185">Reference proteome</keyword>
<evidence type="ECO:0000256" key="8">
    <source>
        <dbReference type="ARBA" id="ARBA00023163"/>
    </source>
</evidence>
<comment type="caution">
    <text evidence="12">The sequence shown here is derived from an EMBL/GenBank/DDBJ whole genome shotgun (WGS) entry which is preliminary data.</text>
</comment>
<dbReference type="InterPro" id="IPR007046">
    <property type="entry name" value="RNA_pol_sigma_54_core-bd"/>
</dbReference>
<evidence type="ECO:0000256" key="9">
    <source>
        <dbReference type="SAM" id="MobiDB-lite"/>
    </source>
</evidence>
<dbReference type="PRINTS" id="PR00045">
    <property type="entry name" value="SIGMA54FCT"/>
</dbReference>
<keyword evidence="8" id="KW-0804">Transcription</keyword>
<keyword evidence="7" id="KW-0238">DNA-binding</keyword>
<dbReference type="RefSeq" id="WP_275477017.1">
    <property type="nucleotide sequence ID" value="NZ_CP162940.1"/>
</dbReference>
<evidence type="ECO:0000256" key="5">
    <source>
        <dbReference type="ARBA" id="ARBA00023015"/>
    </source>
</evidence>
<sequence>MGFDLHQEQKQKLAITTQMKQAIDVLRFTGEELSEWVEEFALANPFVEVSPRTPSSTSQKPHSASHSSAGGGDAARAIEQRVPVRETMTDAIALQVRLLSNDPKVTRVALFLTGLLDDSGYLRESDEELVALSGADRATVQAAVALLQDVEPAGIGARNLHECLLLQLRQVPSEQRALAEAVVRHHLEDVAAHKFSKIATALHVDVEDVRTSVAFIKDLNPRPGLVLGDMVPQHIIPDVVVKKIDGVFRAIDSDWSLSRVHVNRSYVRMFDSAPDLATKQFLRQHLQSASWLNHCLEKRQATVLRVAGAIVSRQQAFFEAGPRALEPMTLRQIAEQLELHESTISRAVRGKYMDTPQGVLEFKYFFTAELKAEGGAISTQAAKQWIRNLIAEEDATRPLSDEELAKRLREQGIPLARRTVAKYREELNIPTSKQRRRYE</sequence>
<evidence type="ECO:0000259" key="11">
    <source>
        <dbReference type="Pfam" id="PF04963"/>
    </source>
</evidence>
<evidence type="ECO:0000256" key="4">
    <source>
        <dbReference type="ARBA" id="ARBA00022695"/>
    </source>
</evidence>
<gene>
    <name evidence="12" type="primary">rpoN</name>
    <name evidence="12" type="ORF">KKP3000_000063</name>
</gene>
<name>A0ABV5AGE7_9BACL</name>
<keyword evidence="2" id="KW-0240">DNA-directed RNA polymerase</keyword>
<keyword evidence="3" id="KW-0808">Transferase</keyword>
<dbReference type="PROSITE" id="PS50044">
    <property type="entry name" value="SIGMA54_3"/>
    <property type="match status" value="1"/>
</dbReference>
<dbReference type="Pfam" id="PF04963">
    <property type="entry name" value="Sigma54_CBD"/>
    <property type="match status" value="1"/>
</dbReference>
<dbReference type="PANTHER" id="PTHR32248:SF4">
    <property type="entry name" value="RNA POLYMERASE SIGMA-54 FACTOR"/>
    <property type="match status" value="1"/>
</dbReference>
<dbReference type="Pfam" id="PF04552">
    <property type="entry name" value="Sigma54_DBD"/>
    <property type="match status" value="1"/>
</dbReference>
<dbReference type="Gene3D" id="1.10.10.1330">
    <property type="entry name" value="RNA polymerase sigma-54 factor, core-binding domain"/>
    <property type="match status" value="1"/>
</dbReference>
<feature type="domain" description="RNA polymerase sigma factor 54 DNA-binding" evidence="10">
    <location>
        <begin position="280"/>
        <end position="437"/>
    </location>
</feature>
<comment type="similarity">
    <text evidence="1">Belongs to the sigma-54 factor family.</text>
</comment>
<dbReference type="PANTHER" id="PTHR32248">
    <property type="entry name" value="RNA POLYMERASE SIGMA-54 FACTOR"/>
    <property type="match status" value="1"/>
</dbReference>
<dbReference type="Pfam" id="PF00309">
    <property type="entry name" value="Sigma54_AID"/>
    <property type="match status" value="1"/>
</dbReference>
<evidence type="ECO:0000256" key="1">
    <source>
        <dbReference type="ARBA" id="ARBA00008798"/>
    </source>
</evidence>
<organism evidence="12 13">
    <name type="scientific">Alicyclobacillus fastidiosus</name>
    <dbReference type="NCBI Taxonomy" id="392011"/>
    <lineage>
        <taxon>Bacteria</taxon>
        <taxon>Bacillati</taxon>
        <taxon>Bacillota</taxon>
        <taxon>Bacilli</taxon>
        <taxon>Bacillales</taxon>
        <taxon>Alicyclobacillaceae</taxon>
        <taxon>Alicyclobacillus</taxon>
    </lineage>
</organism>
<dbReference type="Gene3D" id="1.10.10.60">
    <property type="entry name" value="Homeodomain-like"/>
    <property type="match status" value="1"/>
</dbReference>
<evidence type="ECO:0000313" key="13">
    <source>
        <dbReference type="Proteomes" id="UP001579974"/>
    </source>
</evidence>
<dbReference type="InterPro" id="IPR007634">
    <property type="entry name" value="RNA_pol_sigma_54_DNA-bd"/>
</dbReference>
<evidence type="ECO:0000256" key="6">
    <source>
        <dbReference type="ARBA" id="ARBA00023082"/>
    </source>
</evidence>
<dbReference type="InterPro" id="IPR038709">
    <property type="entry name" value="RpoN_core-bd_sf"/>
</dbReference>
<keyword evidence="4" id="KW-0548">Nucleotidyltransferase</keyword>
<protein>
    <submittedName>
        <fullName evidence="12">RNA polymerase factor sigma-54</fullName>
    </submittedName>
</protein>
<feature type="compositionally biased region" description="Polar residues" evidence="9">
    <location>
        <begin position="52"/>
        <end position="61"/>
    </location>
</feature>
<dbReference type="Proteomes" id="UP001579974">
    <property type="component" value="Unassembled WGS sequence"/>
</dbReference>
<proteinExistence type="inferred from homology"/>
<evidence type="ECO:0000256" key="7">
    <source>
        <dbReference type="ARBA" id="ARBA00023125"/>
    </source>
</evidence>
<accession>A0ABV5AGE7</accession>
<feature type="domain" description="RNA polymerase sigma factor 54 core-binding" evidence="11">
    <location>
        <begin position="78"/>
        <end position="266"/>
    </location>
</feature>
<feature type="region of interest" description="Disordered" evidence="9">
    <location>
        <begin position="49"/>
        <end position="75"/>
    </location>
</feature>
<evidence type="ECO:0000256" key="3">
    <source>
        <dbReference type="ARBA" id="ARBA00022679"/>
    </source>
</evidence>
<dbReference type="InterPro" id="IPR000394">
    <property type="entry name" value="RNA_pol_sigma_54"/>
</dbReference>
<dbReference type="EMBL" id="JBDXSU010000010">
    <property type="protein sequence ID" value="MFB5191292.1"/>
    <property type="molecule type" value="Genomic_DNA"/>
</dbReference>
<keyword evidence="6" id="KW-0731">Sigma factor</keyword>
<keyword evidence="5" id="KW-0805">Transcription regulation</keyword>
<evidence type="ECO:0000259" key="10">
    <source>
        <dbReference type="Pfam" id="PF04552"/>
    </source>
</evidence>